<feature type="transmembrane region" description="Helical" evidence="1">
    <location>
        <begin position="7"/>
        <end position="27"/>
    </location>
</feature>
<dbReference type="EMBL" id="ASHM01198754">
    <property type="protein sequence ID" value="PNX66799.1"/>
    <property type="molecule type" value="Genomic_DNA"/>
</dbReference>
<keyword evidence="1" id="KW-0472">Membrane</keyword>
<dbReference type="AlphaFoldDB" id="A0A2K3KKL5"/>
<evidence type="ECO:0000313" key="2">
    <source>
        <dbReference type="EMBL" id="PNX66799.1"/>
    </source>
</evidence>
<proteinExistence type="predicted"/>
<evidence type="ECO:0000313" key="3">
    <source>
        <dbReference type="Proteomes" id="UP000236291"/>
    </source>
</evidence>
<name>A0A2K3KKL5_TRIPR</name>
<gene>
    <name evidence="2" type="ORF">L195_g063219</name>
</gene>
<dbReference type="Proteomes" id="UP000236291">
    <property type="component" value="Unassembled WGS sequence"/>
</dbReference>
<feature type="non-terminal residue" evidence="2">
    <location>
        <position position="48"/>
    </location>
</feature>
<evidence type="ECO:0000256" key="1">
    <source>
        <dbReference type="SAM" id="Phobius"/>
    </source>
</evidence>
<organism evidence="2 3">
    <name type="scientific">Trifolium pratense</name>
    <name type="common">Red clover</name>
    <dbReference type="NCBI Taxonomy" id="57577"/>
    <lineage>
        <taxon>Eukaryota</taxon>
        <taxon>Viridiplantae</taxon>
        <taxon>Streptophyta</taxon>
        <taxon>Embryophyta</taxon>
        <taxon>Tracheophyta</taxon>
        <taxon>Spermatophyta</taxon>
        <taxon>Magnoliopsida</taxon>
        <taxon>eudicotyledons</taxon>
        <taxon>Gunneridae</taxon>
        <taxon>Pentapetalae</taxon>
        <taxon>rosids</taxon>
        <taxon>fabids</taxon>
        <taxon>Fabales</taxon>
        <taxon>Fabaceae</taxon>
        <taxon>Papilionoideae</taxon>
        <taxon>50 kb inversion clade</taxon>
        <taxon>NPAAA clade</taxon>
        <taxon>Hologalegina</taxon>
        <taxon>IRL clade</taxon>
        <taxon>Trifolieae</taxon>
        <taxon>Trifolium</taxon>
    </lineage>
</organism>
<reference evidence="2 3" key="1">
    <citation type="journal article" date="2014" name="Am. J. Bot.">
        <title>Genome assembly and annotation for red clover (Trifolium pratense; Fabaceae).</title>
        <authorList>
            <person name="Istvanek J."/>
            <person name="Jaros M."/>
            <person name="Krenek A."/>
            <person name="Repkova J."/>
        </authorList>
    </citation>
    <scope>NUCLEOTIDE SEQUENCE [LARGE SCALE GENOMIC DNA]</scope>
    <source>
        <strain evidence="3">cv. Tatra</strain>
        <tissue evidence="2">Young leaves</tissue>
    </source>
</reference>
<accession>A0A2K3KKL5</accession>
<reference evidence="2 3" key="2">
    <citation type="journal article" date="2017" name="Front. Plant Sci.">
        <title>Gene Classification and Mining of Molecular Markers Useful in Red Clover (Trifolium pratense) Breeding.</title>
        <authorList>
            <person name="Istvanek J."/>
            <person name="Dluhosova J."/>
            <person name="Dluhos P."/>
            <person name="Patkova L."/>
            <person name="Nedelnik J."/>
            <person name="Repkova J."/>
        </authorList>
    </citation>
    <scope>NUCLEOTIDE SEQUENCE [LARGE SCALE GENOMIC DNA]</scope>
    <source>
        <strain evidence="3">cv. Tatra</strain>
        <tissue evidence="2">Young leaves</tissue>
    </source>
</reference>
<protein>
    <submittedName>
        <fullName evidence="2">Uncharacterized protein</fullName>
    </submittedName>
</protein>
<keyword evidence="1" id="KW-0812">Transmembrane</keyword>
<comment type="caution">
    <text evidence="2">The sequence shown here is derived from an EMBL/GenBank/DDBJ whole genome shotgun (WGS) entry which is preliminary data.</text>
</comment>
<keyword evidence="1" id="KW-1133">Transmembrane helix</keyword>
<sequence length="48" mass="5713">MERTLRLAFLLMFGMYTAGMLLNWLTLDLLEMLVMELDMIDWQDETAI</sequence>